<evidence type="ECO:0000256" key="4">
    <source>
        <dbReference type="ARBA" id="ARBA00022842"/>
    </source>
</evidence>
<dbReference type="SUPFAM" id="SSF47895">
    <property type="entry name" value="Transducin (alpha subunit), insertion domain"/>
    <property type="match status" value="1"/>
</dbReference>
<keyword evidence="4 10" id="KW-0460">Magnesium</keyword>
<feature type="binding site" evidence="10">
    <location>
        <position position="388"/>
    </location>
    <ligand>
        <name>Mg(2+)</name>
        <dbReference type="ChEBI" id="CHEBI:18420"/>
    </ligand>
</feature>
<evidence type="ECO:0000256" key="3">
    <source>
        <dbReference type="ARBA" id="ARBA00022741"/>
    </source>
</evidence>
<protein>
    <submittedName>
        <fullName evidence="11">Guanine nucleotide-binding protein subunit alpha</fullName>
    </submittedName>
</protein>
<dbReference type="Gene3D" id="1.10.400.10">
    <property type="entry name" value="GI Alpha 1, domain 2-like"/>
    <property type="match status" value="1"/>
</dbReference>
<dbReference type="PROSITE" id="PS51882">
    <property type="entry name" value="G_ALPHA"/>
    <property type="match status" value="1"/>
</dbReference>
<dbReference type="InterPro" id="IPR027417">
    <property type="entry name" value="P-loop_NTPase"/>
</dbReference>
<evidence type="ECO:0000256" key="1">
    <source>
        <dbReference type="ARBA" id="ARBA00022707"/>
    </source>
</evidence>
<dbReference type="EMBL" id="QGMH01000062">
    <property type="protein sequence ID" value="TVY26793.1"/>
    <property type="molecule type" value="Genomic_DNA"/>
</dbReference>
<dbReference type="GO" id="GO:0005834">
    <property type="term" value="C:heterotrimeric G-protein complex"/>
    <property type="evidence" value="ECO:0007669"/>
    <property type="project" value="TreeGrafter"/>
</dbReference>
<dbReference type="GO" id="GO:0046872">
    <property type="term" value="F:metal ion binding"/>
    <property type="evidence" value="ECO:0007669"/>
    <property type="project" value="UniProtKB-KW"/>
</dbReference>
<dbReference type="GO" id="GO:0031683">
    <property type="term" value="F:G-protein beta/gamma-subunit complex binding"/>
    <property type="evidence" value="ECO:0007669"/>
    <property type="project" value="InterPro"/>
</dbReference>
<sequence length="696" mass="78476">MDPISVIGLAGSLVGISDVIAKSLRRLIDLQSRYRSASLVVSLLIGQLSTLKSALNQITDFVTSSLTSVQRREQLVADFGVSLESCKLLITVLEERLDQLEYNDNGNLNAKGKVVFLWEESELNAFTAHLNNQANALNLLLTALHCRTTFERNALLQDDESRRIIKRVEDNRASLLSLGDSSSSYTRRSRRTENSNLLDTEFGFDNEVITTDVYRAALRSNLQKAASKRGDLVLPGTTEGDSSTPMPTARLDNLGSGSSPLLTTPLHDGLVLESPQEFPALRRWFQTDGAITHTTEFDRFSSRLSRVGSLLRRGDNASVFSFKSQAQSEDEKPDCPLIATSEPLPKPKTARRHLRTMEAPEELKIEKCDVAEEELKVILLGSGNSGKSTLFKSIDAFNQGGLNLEERLWYKEAVFTNTIQSMRDIIQAMREKLDLPLNDSTNYRHAQTILFPSSSFVGNFFCSDVCPAIEALWKDEGVQQAFERSNKYMLQDSAAYFFNSVRRISETDYIPTDEDIRRARIRSTGIFSTMVKSNGITFRLIDTGGERSERKKWISQFEHISIAVIVVDISAYDLVLYEETSVNRMQEDFTIFESLCNSRWFVKSHIILLFTKVDILEQKNTKVPFRRYFPDFTGKENNLHDVKDYIEVRFESLNNHPTKPVQTIFASLVDEYDGLANLVLEAIVSRLSPGLDTSLK</sequence>
<reference evidence="11 12" key="1">
    <citation type="submission" date="2018-05" db="EMBL/GenBank/DDBJ databases">
        <title>Genome sequencing and assembly of the regulated plant pathogen Lachnellula willkommii and related sister species for the development of diagnostic species identification markers.</title>
        <authorList>
            <person name="Giroux E."/>
            <person name="Bilodeau G."/>
        </authorList>
    </citation>
    <scope>NUCLEOTIDE SEQUENCE [LARGE SCALE GENOMIC DNA]</scope>
    <source>
        <strain evidence="11 12">CBS 185.66</strain>
    </source>
</reference>
<dbReference type="GO" id="GO:0005525">
    <property type="term" value="F:GTP binding"/>
    <property type="evidence" value="ECO:0007669"/>
    <property type="project" value="UniProtKB-KW"/>
</dbReference>
<keyword evidence="3 9" id="KW-0547">Nucleotide-binding</keyword>
<organism evidence="11 12">
    <name type="scientific">Lachnellula hyalina</name>
    <dbReference type="NCBI Taxonomy" id="1316788"/>
    <lineage>
        <taxon>Eukaryota</taxon>
        <taxon>Fungi</taxon>
        <taxon>Dikarya</taxon>
        <taxon>Ascomycota</taxon>
        <taxon>Pezizomycotina</taxon>
        <taxon>Leotiomycetes</taxon>
        <taxon>Helotiales</taxon>
        <taxon>Lachnaceae</taxon>
        <taxon>Lachnellula</taxon>
    </lineage>
</organism>
<evidence type="ECO:0000313" key="11">
    <source>
        <dbReference type="EMBL" id="TVY26793.1"/>
    </source>
</evidence>
<dbReference type="CDD" id="cd00066">
    <property type="entry name" value="G-alpha"/>
    <property type="match status" value="1"/>
</dbReference>
<keyword evidence="6" id="KW-0564">Palmitate</keyword>
<evidence type="ECO:0000256" key="10">
    <source>
        <dbReference type="PIRSR" id="PIRSR601019-2"/>
    </source>
</evidence>
<keyword evidence="5 9" id="KW-0342">GTP-binding</keyword>
<comment type="caution">
    <text evidence="11">The sequence shown here is derived from an EMBL/GenBank/DDBJ whole genome shotgun (WGS) entry which is preliminary data.</text>
</comment>
<dbReference type="Proteomes" id="UP000431533">
    <property type="component" value="Unassembled WGS sequence"/>
</dbReference>
<dbReference type="RefSeq" id="XP_031005581.1">
    <property type="nucleotide sequence ID" value="XM_031149343.1"/>
</dbReference>
<accession>A0A8H8R1M4</accession>
<feature type="binding site" evidence="10">
    <location>
        <position position="523"/>
    </location>
    <ligand>
        <name>Mg(2+)</name>
        <dbReference type="ChEBI" id="CHEBI:18420"/>
    </ligand>
</feature>
<dbReference type="GO" id="GO:0001664">
    <property type="term" value="F:G protein-coupled receptor binding"/>
    <property type="evidence" value="ECO:0007669"/>
    <property type="project" value="TreeGrafter"/>
</dbReference>
<dbReference type="PANTHER" id="PTHR10218">
    <property type="entry name" value="GTP-BINDING PROTEIN ALPHA SUBUNIT"/>
    <property type="match status" value="1"/>
</dbReference>
<dbReference type="GO" id="GO:0007186">
    <property type="term" value="P:G protein-coupled receptor signaling pathway"/>
    <property type="evidence" value="ECO:0007669"/>
    <property type="project" value="InterPro"/>
</dbReference>
<dbReference type="GO" id="GO:0032502">
    <property type="term" value="P:developmental process"/>
    <property type="evidence" value="ECO:0007669"/>
    <property type="project" value="UniProtKB-ARBA"/>
</dbReference>
<evidence type="ECO:0000313" key="12">
    <source>
        <dbReference type="Proteomes" id="UP000431533"/>
    </source>
</evidence>
<dbReference type="FunFam" id="3.40.50.300:FF:003800">
    <property type="entry name" value="Guanine nucleotide-binding protein G(k) subunit alpha"/>
    <property type="match status" value="1"/>
</dbReference>
<evidence type="ECO:0000256" key="2">
    <source>
        <dbReference type="ARBA" id="ARBA00022723"/>
    </source>
</evidence>
<dbReference type="GO" id="GO:0003924">
    <property type="term" value="F:GTPase activity"/>
    <property type="evidence" value="ECO:0007669"/>
    <property type="project" value="InterPro"/>
</dbReference>
<dbReference type="Pfam" id="PF00503">
    <property type="entry name" value="G-alpha"/>
    <property type="match status" value="1"/>
</dbReference>
<gene>
    <name evidence="11" type="primary">CGA1</name>
    <name evidence="11" type="ORF">LHYA1_G004382</name>
</gene>
<dbReference type="FunFam" id="1.10.400.10:FF:000007">
    <property type="entry name" value="Guanine nucleotide-binding protein subunit alpha"/>
    <property type="match status" value="1"/>
</dbReference>
<name>A0A8H8R1M4_9HELO</name>
<keyword evidence="8" id="KW-0449">Lipoprotein</keyword>
<dbReference type="PANTHER" id="PTHR10218:SF302">
    <property type="entry name" value="GUANINE NUCLEOTIDE-BINDING PROTEIN ALPHA-5 SUBUNIT"/>
    <property type="match status" value="1"/>
</dbReference>
<keyword evidence="1" id="KW-0519">Myristate</keyword>
<evidence type="ECO:0000256" key="8">
    <source>
        <dbReference type="ARBA" id="ARBA00023288"/>
    </source>
</evidence>
<dbReference type="OrthoDB" id="5817230at2759"/>
<dbReference type="GO" id="GO:0005737">
    <property type="term" value="C:cytoplasm"/>
    <property type="evidence" value="ECO:0007669"/>
    <property type="project" value="TreeGrafter"/>
</dbReference>
<dbReference type="Gene3D" id="3.40.50.300">
    <property type="entry name" value="P-loop containing nucleotide triphosphate hydrolases"/>
    <property type="match status" value="1"/>
</dbReference>
<dbReference type="InterPro" id="IPR011025">
    <property type="entry name" value="GproteinA_insert"/>
</dbReference>
<evidence type="ECO:0000256" key="5">
    <source>
        <dbReference type="ARBA" id="ARBA00023134"/>
    </source>
</evidence>
<keyword evidence="12" id="KW-1185">Reference proteome</keyword>
<dbReference type="SMART" id="SM00275">
    <property type="entry name" value="G_alpha"/>
    <property type="match status" value="1"/>
</dbReference>
<dbReference type="GeneID" id="41984580"/>
<dbReference type="InterPro" id="IPR001019">
    <property type="entry name" value="Gprotein_alpha_su"/>
</dbReference>
<evidence type="ECO:0000256" key="6">
    <source>
        <dbReference type="ARBA" id="ARBA00023139"/>
    </source>
</evidence>
<keyword evidence="7" id="KW-0807">Transducer</keyword>
<feature type="binding site" evidence="9">
    <location>
        <begin position="492"/>
        <end position="493"/>
    </location>
    <ligand>
        <name>GTP</name>
        <dbReference type="ChEBI" id="CHEBI:37565"/>
    </ligand>
</feature>
<evidence type="ECO:0000256" key="9">
    <source>
        <dbReference type="PIRSR" id="PIRSR601019-1"/>
    </source>
</evidence>
<dbReference type="AlphaFoldDB" id="A0A8H8R1M4"/>
<proteinExistence type="predicted"/>
<evidence type="ECO:0000256" key="7">
    <source>
        <dbReference type="ARBA" id="ARBA00023224"/>
    </source>
</evidence>
<dbReference type="SUPFAM" id="SSF52540">
    <property type="entry name" value="P-loop containing nucleoside triphosphate hydrolases"/>
    <property type="match status" value="1"/>
</dbReference>
<keyword evidence="2 10" id="KW-0479">Metal-binding</keyword>
<dbReference type="GO" id="GO:0000750">
    <property type="term" value="P:pheromone-dependent signal transduction involved in conjugation with cellular fusion"/>
    <property type="evidence" value="ECO:0007669"/>
    <property type="project" value="TreeGrafter"/>
</dbReference>
<dbReference type="PRINTS" id="PR00318">
    <property type="entry name" value="GPROTEINA"/>
</dbReference>